<evidence type="ECO:0000313" key="1">
    <source>
        <dbReference type="EMBL" id="GFR09389.1"/>
    </source>
</evidence>
<sequence>MLKLTKSSPPRSHIFFPYDGLFIVTEKYFTLLVKGKPVNISVDRLKAAYFLMTDSISDKPTIPRKQSDENSAANVTLTSLSDDKPTVFVLQDKVDG</sequence>
<keyword evidence="2" id="KW-1185">Reference proteome</keyword>
<dbReference type="OrthoDB" id="10613509at2759"/>
<evidence type="ECO:0000313" key="2">
    <source>
        <dbReference type="Proteomes" id="UP000887116"/>
    </source>
</evidence>
<accession>A0A8X6GT85</accession>
<dbReference type="AlphaFoldDB" id="A0A8X6GT85"/>
<reference evidence="1" key="1">
    <citation type="submission" date="2020-07" db="EMBL/GenBank/DDBJ databases">
        <title>Multicomponent nature underlies the extraordinary mechanical properties of spider dragline silk.</title>
        <authorList>
            <person name="Kono N."/>
            <person name="Nakamura H."/>
            <person name="Mori M."/>
            <person name="Yoshida Y."/>
            <person name="Ohtoshi R."/>
            <person name="Malay A.D."/>
            <person name="Moran D.A.P."/>
            <person name="Tomita M."/>
            <person name="Numata K."/>
            <person name="Arakawa K."/>
        </authorList>
    </citation>
    <scope>NUCLEOTIDE SEQUENCE</scope>
</reference>
<dbReference type="Proteomes" id="UP000887116">
    <property type="component" value="Unassembled WGS sequence"/>
</dbReference>
<protein>
    <submittedName>
        <fullName evidence="1">Uncharacterized protein</fullName>
    </submittedName>
</protein>
<proteinExistence type="predicted"/>
<comment type="caution">
    <text evidence="1">The sequence shown here is derived from an EMBL/GenBank/DDBJ whole genome shotgun (WGS) entry which is preliminary data.</text>
</comment>
<dbReference type="EMBL" id="BMAO01036262">
    <property type="protein sequence ID" value="GFR09389.1"/>
    <property type="molecule type" value="Genomic_DNA"/>
</dbReference>
<gene>
    <name evidence="1" type="ORF">TNCT_612941</name>
</gene>
<name>A0A8X6GT85_TRICU</name>
<organism evidence="1 2">
    <name type="scientific">Trichonephila clavata</name>
    <name type="common">Joro spider</name>
    <name type="synonym">Nephila clavata</name>
    <dbReference type="NCBI Taxonomy" id="2740835"/>
    <lineage>
        <taxon>Eukaryota</taxon>
        <taxon>Metazoa</taxon>
        <taxon>Ecdysozoa</taxon>
        <taxon>Arthropoda</taxon>
        <taxon>Chelicerata</taxon>
        <taxon>Arachnida</taxon>
        <taxon>Araneae</taxon>
        <taxon>Araneomorphae</taxon>
        <taxon>Entelegynae</taxon>
        <taxon>Araneoidea</taxon>
        <taxon>Nephilidae</taxon>
        <taxon>Trichonephila</taxon>
    </lineage>
</organism>